<sequence length="75" mass="8266">MHVFSTCEHCVDGKTTNQRCTLDVAFKPSSIDNNRAENLAKKDVSPSLFQTLKLQQKSVVKHSNVTTVLSVMATS</sequence>
<gene>
    <name evidence="1" type="ORF">MAR_000385</name>
</gene>
<reference evidence="1" key="1">
    <citation type="submission" date="2022-11" db="EMBL/GenBank/DDBJ databases">
        <title>Centuries of genome instability and evolution in soft-shell clam transmissible cancer (bioRxiv).</title>
        <authorList>
            <person name="Hart S.F.M."/>
            <person name="Yonemitsu M.A."/>
            <person name="Giersch R.M."/>
            <person name="Beal B.F."/>
            <person name="Arriagada G."/>
            <person name="Davis B.W."/>
            <person name="Ostrander E.A."/>
            <person name="Goff S.P."/>
            <person name="Metzger M.J."/>
        </authorList>
    </citation>
    <scope>NUCLEOTIDE SEQUENCE</scope>
    <source>
        <strain evidence="1">MELC-2E11</strain>
        <tissue evidence="1">Siphon/mantle</tissue>
    </source>
</reference>
<accession>A0ABY7F8M1</accession>
<evidence type="ECO:0000313" key="2">
    <source>
        <dbReference type="Proteomes" id="UP001164746"/>
    </source>
</evidence>
<dbReference type="EMBL" id="CP111022">
    <property type="protein sequence ID" value="WAR18547.1"/>
    <property type="molecule type" value="Genomic_DNA"/>
</dbReference>
<protein>
    <submittedName>
        <fullName evidence="1">Uncharacterized protein</fullName>
    </submittedName>
</protein>
<proteinExistence type="predicted"/>
<evidence type="ECO:0000313" key="1">
    <source>
        <dbReference type="EMBL" id="WAR18547.1"/>
    </source>
</evidence>
<name>A0ABY7F8M1_MYAAR</name>
<feature type="non-terminal residue" evidence="1">
    <location>
        <position position="75"/>
    </location>
</feature>
<dbReference type="Proteomes" id="UP001164746">
    <property type="component" value="Chromosome 11"/>
</dbReference>
<keyword evidence="2" id="KW-1185">Reference proteome</keyword>
<organism evidence="1 2">
    <name type="scientific">Mya arenaria</name>
    <name type="common">Soft-shell clam</name>
    <dbReference type="NCBI Taxonomy" id="6604"/>
    <lineage>
        <taxon>Eukaryota</taxon>
        <taxon>Metazoa</taxon>
        <taxon>Spiralia</taxon>
        <taxon>Lophotrochozoa</taxon>
        <taxon>Mollusca</taxon>
        <taxon>Bivalvia</taxon>
        <taxon>Autobranchia</taxon>
        <taxon>Heteroconchia</taxon>
        <taxon>Euheterodonta</taxon>
        <taxon>Imparidentia</taxon>
        <taxon>Neoheterodontei</taxon>
        <taxon>Myida</taxon>
        <taxon>Myoidea</taxon>
        <taxon>Myidae</taxon>
        <taxon>Mya</taxon>
    </lineage>
</organism>